<evidence type="ECO:0000313" key="1">
    <source>
        <dbReference type="EMBL" id="BAJ88042.1"/>
    </source>
</evidence>
<name>F2CYX1_HORVV</name>
<dbReference type="AlphaFoldDB" id="F2CYX1"/>
<accession>F2CYX1</accession>
<organism evidence="1">
    <name type="scientific">Hordeum vulgare subsp. vulgare</name>
    <name type="common">Domesticated barley</name>
    <dbReference type="NCBI Taxonomy" id="112509"/>
    <lineage>
        <taxon>Eukaryota</taxon>
        <taxon>Viridiplantae</taxon>
        <taxon>Streptophyta</taxon>
        <taxon>Embryophyta</taxon>
        <taxon>Tracheophyta</taxon>
        <taxon>Spermatophyta</taxon>
        <taxon>Magnoliopsida</taxon>
        <taxon>Liliopsida</taxon>
        <taxon>Poales</taxon>
        <taxon>Poaceae</taxon>
        <taxon>BOP clade</taxon>
        <taxon>Pooideae</taxon>
        <taxon>Triticodae</taxon>
        <taxon>Triticeae</taxon>
        <taxon>Hordeinae</taxon>
        <taxon>Hordeum</taxon>
    </lineage>
</organism>
<reference evidence="1" key="1">
    <citation type="journal article" date="2011" name="Plant Physiol.">
        <title>Comprehensive sequence analysis of 24,783 barley full-length cDNAs derived from 12 clone libraries.</title>
        <authorList>
            <person name="Matsumoto T."/>
            <person name="Tanaka T."/>
            <person name="Sakai H."/>
            <person name="Amano N."/>
            <person name="Kanamori H."/>
            <person name="Kurita K."/>
            <person name="Kikuta A."/>
            <person name="Kamiya K."/>
            <person name="Yamamoto M."/>
            <person name="Ikawa H."/>
            <person name="Fujii N."/>
            <person name="Hori K."/>
            <person name="Itoh T."/>
            <person name="Sato K."/>
        </authorList>
    </citation>
    <scope>NUCLEOTIDE SEQUENCE</scope>
    <source>
        <tissue evidence="1">Leaf</tissue>
    </source>
</reference>
<protein>
    <submittedName>
        <fullName evidence="1">Predicted protein</fullName>
    </submittedName>
</protein>
<dbReference type="EMBL" id="AK356827">
    <property type="protein sequence ID" value="BAJ88042.1"/>
    <property type="molecule type" value="mRNA"/>
</dbReference>
<proteinExistence type="evidence at transcript level"/>
<sequence length="65" mass="7726">MLTRRSLPMLWTIWGRRSDSSTLSKIHLPFLFSPPPPFLDAIYVFWMEQVHVRLDNQGIWLSARL</sequence>